<dbReference type="PANTHER" id="PTHR19359:SF41">
    <property type="entry name" value="GEO08203P1"/>
    <property type="match status" value="1"/>
</dbReference>
<reference evidence="5" key="2">
    <citation type="submission" date="2021-04" db="EMBL/GenBank/DDBJ databases">
        <title>Genome-wide patterns of bracovirus chromosomal integration into multiple host tissues during parasitism.</title>
        <authorList>
            <person name="Chebbi M.A.C."/>
        </authorList>
    </citation>
    <scope>NUCLEOTIDE SEQUENCE</scope>
    <source>
        <tissue evidence="5">Whole body</tissue>
    </source>
</reference>
<dbReference type="OrthoDB" id="260519at2759"/>
<feature type="domain" description="Cytochrome b5 heme-binding" evidence="4">
    <location>
        <begin position="65"/>
        <end position="141"/>
    </location>
</feature>
<evidence type="ECO:0000259" key="4">
    <source>
        <dbReference type="PROSITE" id="PS50255"/>
    </source>
</evidence>
<dbReference type="InterPro" id="IPR050668">
    <property type="entry name" value="Cytochrome_b5"/>
</dbReference>
<dbReference type="AlphaFoldDB" id="A0A8J5R4X2"/>
<evidence type="ECO:0000313" key="5">
    <source>
        <dbReference type="EMBL" id="KAG8038693.1"/>
    </source>
</evidence>
<evidence type="ECO:0000256" key="2">
    <source>
        <dbReference type="ARBA" id="ARBA00022723"/>
    </source>
</evidence>
<accession>A0A8J5R4X2</accession>
<gene>
    <name evidence="5" type="ORF">G9C98_000248</name>
</gene>
<organism evidence="5 6">
    <name type="scientific">Cotesia typhae</name>
    <dbReference type="NCBI Taxonomy" id="2053667"/>
    <lineage>
        <taxon>Eukaryota</taxon>
        <taxon>Metazoa</taxon>
        <taxon>Ecdysozoa</taxon>
        <taxon>Arthropoda</taxon>
        <taxon>Hexapoda</taxon>
        <taxon>Insecta</taxon>
        <taxon>Pterygota</taxon>
        <taxon>Neoptera</taxon>
        <taxon>Endopterygota</taxon>
        <taxon>Hymenoptera</taxon>
        <taxon>Apocrita</taxon>
        <taxon>Ichneumonoidea</taxon>
        <taxon>Braconidae</taxon>
        <taxon>Microgastrinae</taxon>
        <taxon>Cotesia</taxon>
    </lineage>
</organism>
<comment type="caution">
    <text evidence="5">The sequence shown here is derived from an EMBL/GenBank/DDBJ whole genome shotgun (WGS) entry which is preliminary data.</text>
</comment>
<evidence type="ECO:0000256" key="1">
    <source>
        <dbReference type="ARBA" id="ARBA00022617"/>
    </source>
</evidence>
<dbReference type="InterPro" id="IPR001199">
    <property type="entry name" value="Cyt_B5-like_heme/steroid-bd"/>
</dbReference>
<evidence type="ECO:0000313" key="6">
    <source>
        <dbReference type="Proteomes" id="UP000729913"/>
    </source>
</evidence>
<reference evidence="5" key="1">
    <citation type="submission" date="2020-03" db="EMBL/GenBank/DDBJ databases">
        <authorList>
            <person name="Chebbi M.A."/>
            <person name="Drezen J.M."/>
        </authorList>
    </citation>
    <scope>NUCLEOTIDE SEQUENCE</scope>
    <source>
        <tissue evidence="5">Whole body</tissue>
    </source>
</reference>
<dbReference type="PANTHER" id="PTHR19359">
    <property type="entry name" value="CYTOCHROME B5"/>
    <property type="match status" value="1"/>
</dbReference>
<keyword evidence="6" id="KW-1185">Reference proteome</keyword>
<dbReference type="GO" id="GO:0020037">
    <property type="term" value="F:heme binding"/>
    <property type="evidence" value="ECO:0007669"/>
    <property type="project" value="TreeGrafter"/>
</dbReference>
<name>A0A8J5R4X2_9HYME</name>
<dbReference type="GO" id="GO:0046872">
    <property type="term" value="F:metal ion binding"/>
    <property type="evidence" value="ECO:0007669"/>
    <property type="project" value="UniProtKB-KW"/>
</dbReference>
<dbReference type="PROSITE" id="PS50255">
    <property type="entry name" value="CYTOCHROME_B5_2"/>
    <property type="match status" value="1"/>
</dbReference>
<dbReference type="GO" id="GO:0016020">
    <property type="term" value="C:membrane"/>
    <property type="evidence" value="ECO:0007669"/>
    <property type="project" value="TreeGrafter"/>
</dbReference>
<keyword evidence="2" id="KW-0479">Metal-binding</keyword>
<keyword evidence="3" id="KW-0408">Iron</keyword>
<sequence>MFGKLSKNPSKNNLDMDYLNLGFLALELRETVSKTLSSIKNELKQSTVKNKSSNKNVSNKSESNLKTITLEELSWHDTIDDCWIAIYDYVYDCTEFIIKHPGGGDVLCEYAGRDGTIPFISTGHSKSAVNLLDKYLIGELPPNERLFRSENGVKVIM</sequence>
<dbReference type="Proteomes" id="UP000729913">
    <property type="component" value="Unassembled WGS sequence"/>
</dbReference>
<dbReference type="SMART" id="SM01117">
    <property type="entry name" value="Cyt-b5"/>
    <property type="match status" value="1"/>
</dbReference>
<dbReference type="Pfam" id="PF00173">
    <property type="entry name" value="Cyt-b5"/>
    <property type="match status" value="1"/>
</dbReference>
<dbReference type="EMBL" id="JAAOIC020000041">
    <property type="protein sequence ID" value="KAG8038693.1"/>
    <property type="molecule type" value="Genomic_DNA"/>
</dbReference>
<evidence type="ECO:0000256" key="3">
    <source>
        <dbReference type="ARBA" id="ARBA00023004"/>
    </source>
</evidence>
<keyword evidence="1" id="KW-0349">Heme</keyword>
<protein>
    <recommendedName>
        <fullName evidence="4">Cytochrome b5 heme-binding domain-containing protein</fullName>
    </recommendedName>
</protein>
<proteinExistence type="predicted"/>